<dbReference type="GO" id="GO:0005886">
    <property type="term" value="C:plasma membrane"/>
    <property type="evidence" value="ECO:0007669"/>
    <property type="project" value="UniProtKB-SubCell"/>
</dbReference>
<evidence type="ECO:0000256" key="5">
    <source>
        <dbReference type="ARBA" id="ARBA00022692"/>
    </source>
</evidence>
<sequence>MRAAVKQQGKLTLPWLIALIILPIVIGFVAMGIGRIWISPPEIFSSMIVKLTGGEAVSAQNDMVLWNIRLPRVLLAALVGAGLSGAGCAYQSLFANPLATPDTLGVASGASFGAALGILLGMGLIGIQGSALLFGGVAVLLTWLAGAGKGRGLNTIVLSGIMIGSLFSALVSLVKYTADTESQLPAITYWLMGSLDSANFGSLKLGAPPILIGLIVLLALRWRLNLLPLSEDEARSSGVNIRVLRGTVIVCATMMTASCVSMCGQVGWVGLLVPHICRMKFGNNHLSLMPASISLGAVFMIMVDTLARSVSAAEIPVSILTAIIGAPFFIILMRRSGGWSL</sequence>
<dbReference type="InterPro" id="IPR000522">
    <property type="entry name" value="ABC_transptr_permease_BtuC"/>
</dbReference>
<keyword evidence="6 8" id="KW-1133">Transmembrane helix</keyword>
<dbReference type="AlphaFoldDB" id="A0A9D1H8S6"/>
<dbReference type="CDD" id="cd06550">
    <property type="entry name" value="TM_ABC_iron-siderophores_like"/>
    <property type="match status" value="1"/>
</dbReference>
<evidence type="ECO:0000256" key="2">
    <source>
        <dbReference type="ARBA" id="ARBA00007935"/>
    </source>
</evidence>
<evidence type="ECO:0000256" key="7">
    <source>
        <dbReference type="ARBA" id="ARBA00023136"/>
    </source>
</evidence>
<comment type="caution">
    <text evidence="9">The sequence shown here is derived from an EMBL/GenBank/DDBJ whole genome shotgun (WGS) entry which is preliminary data.</text>
</comment>
<dbReference type="Gene3D" id="1.10.3470.10">
    <property type="entry name" value="ABC transporter involved in vitamin B12 uptake, BtuC"/>
    <property type="match status" value="1"/>
</dbReference>
<dbReference type="Pfam" id="PF01032">
    <property type="entry name" value="FecCD"/>
    <property type="match status" value="1"/>
</dbReference>
<feature type="transmembrane region" description="Helical" evidence="8">
    <location>
        <begin position="198"/>
        <end position="220"/>
    </location>
</feature>
<reference evidence="9" key="2">
    <citation type="journal article" date="2021" name="PeerJ">
        <title>Extensive microbial diversity within the chicken gut microbiome revealed by metagenomics and culture.</title>
        <authorList>
            <person name="Gilroy R."/>
            <person name="Ravi A."/>
            <person name="Getino M."/>
            <person name="Pursley I."/>
            <person name="Horton D.L."/>
            <person name="Alikhan N.F."/>
            <person name="Baker D."/>
            <person name="Gharbi K."/>
            <person name="Hall N."/>
            <person name="Watson M."/>
            <person name="Adriaenssens E.M."/>
            <person name="Foster-Nyarko E."/>
            <person name="Jarju S."/>
            <person name="Secka A."/>
            <person name="Antonio M."/>
            <person name="Oren A."/>
            <person name="Chaudhuri R.R."/>
            <person name="La Ragione R."/>
            <person name="Hildebrand F."/>
            <person name="Pallen M.J."/>
        </authorList>
    </citation>
    <scope>NUCLEOTIDE SEQUENCE</scope>
    <source>
        <strain evidence="9">ChiBcec7-5410</strain>
    </source>
</reference>
<dbReference type="GO" id="GO:0022857">
    <property type="term" value="F:transmembrane transporter activity"/>
    <property type="evidence" value="ECO:0007669"/>
    <property type="project" value="InterPro"/>
</dbReference>
<evidence type="ECO:0000256" key="6">
    <source>
        <dbReference type="ARBA" id="ARBA00022989"/>
    </source>
</evidence>
<feature type="transmembrane region" description="Helical" evidence="8">
    <location>
        <begin position="156"/>
        <end position="178"/>
    </location>
</feature>
<dbReference type="InterPro" id="IPR037294">
    <property type="entry name" value="ABC_BtuC-like"/>
</dbReference>
<keyword evidence="5 8" id="KW-0812">Transmembrane</keyword>
<evidence type="ECO:0000313" key="10">
    <source>
        <dbReference type="Proteomes" id="UP000824160"/>
    </source>
</evidence>
<dbReference type="SUPFAM" id="SSF81345">
    <property type="entry name" value="ABC transporter involved in vitamin B12 uptake, BtuC"/>
    <property type="match status" value="1"/>
</dbReference>
<reference evidence="9" key="1">
    <citation type="submission" date="2020-10" db="EMBL/GenBank/DDBJ databases">
        <authorList>
            <person name="Gilroy R."/>
        </authorList>
    </citation>
    <scope>NUCLEOTIDE SEQUENCE</scope>
    <source>
        <strain evidence="9">ChiBcec7-5410</strain>
    </source>
</reference>
<evidence type="ECO:0000256" key="4">
    <source>
        <dbReference type="ARBA" id="ARBA00022475"/>
    </source>
</evidence>
<feature type="transmembrane region" description="Helical" evidence="8">
    <location>
        <begin position="15"/>
        <end position="38"/>
    </location>
</feature>
<comment type="subcellular location">
    <subcellularLocation>
        <location evidence="1">Cell membrane</location>
        <topology evidence="1">Multi-pass membrane protein</topology>
    </subcellularLocation>
</comment>
<evidence type="ECO:0000256" key="3">
    <source>
        <dbReference type="ARBA" id="ARBA00022448"/>
    </source>
</evidence>
<evidence type="ECO:0000256" key="1">
    <source>
        <dbReference type="ARBA" id="ARBA00004651"/>
    </source>
</evidence>
<name>A0A9D1H8S6_9FIRM</name>
<organism evidence="9 10">
    <name type="scientific">Candidatus Faecivivens stercoripullorum</name>
    <dbReference type="NCBI Taxonomy" id="2840805"/>
    <lineage>
        <taxon>Bacteria</taxon>
        <taxon>Bacillati</taxon>
        <taxon>Bacillota</taxon>
        <taxon>Clostridia</taxon>
        <taxon>Eubacteriales</taxon>
        <taxon>Oscillospiraceae</taxon>
        <taxon>Oscillospiraceae incertae sedis</taxon>
        <taxon>Candidatus Faecivivens</taxon>
    </lineage>
</organism>
<gene>
    <name evidence="9" type="ORF">IAC43_06555</name>
</gene>
<dbReference type="PANTHER" id="PTHR30472:SF70">
    <property type="entry name" value="MOLYBDATE IMPORT SYSTEM PERMEASE PROTEIN MOLB"/>
    <property type="match status" value="1"/>
</dbReference>
<keyword evidence="7 8" id="KW-0472">Membrane</keyword>
<evidence type="ECO:0000313" key="9">
    <source>
        <dbReference type="EMBL" id="HIT94829.1"/>
    </source>
</evidence>
<keyword evidence="4" id="KW-1003">Cell membrane</keyword>
<feature type="transmembrane region" description="Helical" evidence="8">
    <location>
        <begin position="114"/>
        <end position="144"/>
    </location>
</feature>
<feature type="transmembrane region" description="Helical" evidence="8">
    <location>
        <begin position="315"/>
        <end position="333"/>
    </location>
</feature>
<feature type="transmembrane region" description="Helical" evidence="8">
    <location>
        <begin position="73"/>
        <end position="94"/>
    </location>
</feature>
<keyword evidence="3" id="KW-0813">Transport</keyword>
<dbReference type="PANTHER" id="PTHR30472">
    <property type="entry name" value="FERRIC ENTEROBACTIN TRANSPORT SYSTEM PERMEASE PROTEIN"/>
    <property type="match status" value="1"/>
</dbReference>
<dbReference type="PRINTS" id="PR00173">
    <property type="entry name" value="EDTRNSPORT"/>
</dbReference>
<evidence type="ECO:0000256" key="8">
    <source>
        <dbReference type="SAM" id="Phobius"/>
    </source>
</evidence>
<dbReference type="FunFam" id="1.10.3470.10:FF:000001">
    <property type="entry name" value="Vitamin B12 ABC transporter permease BtuC"/>
    <property type="match status" value="1"/>
</dbReference>
<comment type="similarity">
    <text evidence="2">Belongs to the binding-protein-dependent transport system permease family. FecCD subfamily.</text>
</comment>
<accession>A0A9D1H8S6</accession>
<dbReference type="GO" id="GO:0033214">
    <property type="term" value="P:siderophore-iron import into cell"/>
    <property type="evidence" value="ECO:0007669"/>
    <property type="project" value="TreeGrafter"/>
</dbReference>
<proteinExistence type="inferred from homology"/>
<protein>
    <submittedName>
        <fullName evidence="9">Iron ABC transporter permease</fullName>
    </submittedName>
</protein>
<dbReference type="EMBL" id="DVLW01000178">
    <property type="protein sequence ID" value="HIT94829.1"/>
    <property type="molecule type" value="Genomic_DNA"/>
</dbReference>
<dbReference type="Proteomes" id="UP000824160">
    <property type="component" value="Unassembled WGS sequence"/>
</dbReference>
<feature type="transmembrane region" description="Helical" evidence="8">
    <location>
        <begin position="286"/>
        <end position="303"/>
    </location>
</feature>